<proteinExistence type="inferred from homology"/>
<keyword evidence="3 6" id="KW-1133">Transmembrane helix</keyword>
<reference evidence="8" key="1">
    <citation type="journal article" date="2019" name="Int. J. Syst. Evol. Microbiol.">
        <title>The Global Catalogue of Microorganisms (GCM) 10K type strain sequencing project: providing services to taxonomists for standard genome sequencing and annotation.</title>
        <authorList>
            <consortium name="The Broad Institute Genomics Platform"/>
            <consortium name="The Broad Institute Genome Sequencing Center for Infectious Disease"/>
            <person name="Wu L."/>
            <person name="Ma J."/>
        </authorList>
    </citation>
    <scope>NUCLEOTIDE SEQUENCE [LARGE SCALE GENOMIC DNA]</scope>
    <source>
        <strain evidence="8">JCM 14232</strain>
    </source>
</reference>
<evidence type="ECO:0000256" key="2">
    <source>
        <dbReference type="ARBA" id="ARBA00022692"/>
    </source>
</evidence>
<dbReference type="EMBL" id="BAAADA010000015">
    <property type="protein sequence ID" value="GAA0474709.1"/>
    <property type="molecule type" value="Genomic_DNA"/>
</dbReference>
<feature type="transmembrane region" description="Helical" evidence="6">
    <location>
        <begin position="20"/>
        <end position="37"/>
    </location>
</feature>
<name>A0ABP3KA27_9LACT</name>
<accession>A0ABP3KA27</accession>
<feature type="transmembrane region" description="Helical" evidence="6">
    <location>
        <begin position="49"/>
        <end position="71"/>
    </location>
</feature>
<dbReference type="RefSeq" id="WP_346023692.1">
    <property type="nucleotide sequence ID" value="NZ_BAAADA010000015.1"/>
</dbReference>
<keyword evidence="8" id="KW-1185">Reference proteome</keyword>
<evidence type="ECO:0000256" key="6">
    <source>
        <dbReference type="SAM" id="Phobius"/>
    </source>
</evidence>
<dbReference type="Proteomes" id="UP001410648">
    <property type="component" value="Unassembled WGS sequence"/>
</dbReference>
<evidence type="ECO:0000313" key="8">
    <source>
        <dbReference type="Proteomes" id="UP001410648"/>
    </source>
</evidence>
<evidence type="ECO:0000256" key="5">
    <source>
        <dbReference type="ARBA" id="ARBA00023600"/>
    </source>
</evidence>
<evidence type="ECO:0008006" key="9">
    <source>
        <dbReference type="Google" id="ProtNLM"/>
    </source>
</evidence>
<evidence type="ECO:0000256" key="4">
    <source>
        <dbReference type="ARBA" id="ARBA00023136"/>
    </source>
</evidence>
<dbReference type="InterPro" id="IPR006480">
    <property type="entry name" value="Phage_holin_4_1"/>
</dbReference>
<feature type="transmembrane region" description="Helical" evidence="6">
    <location>
        <begin position="83"/>
        <end position="106"/>
    </location>
</feature>
<comment type="caution">
    <text evidence="7">The sequence shown here is derived from an EMBL/GenBank/DDBJ whole genome shotgun (WGS) entry which is preliminary data.</text>
</comment>
<evidence type="ECO:0000313" key="7">
    <source>
        <dbReference type="EMBL" id="GAA0474709.1"/>
    </source>
</evidence>
<keyword evidence="2 6" id="KW-0812">Transmembrane</keyword>
<dbReference type="Pfam" id="PF05105">
    <property type="entry name" value="Phage_holin_4_1"/>
    <property type="match status" value="1"/>
</dbReference>
<comment type="subcellular location">
    <subcellularLocation>
        <location evidence="1">Membrane</location>
        <topology evidence="1">Multi-pass membrane protein</topology>
    </subcellularLocation>
</comment>
<protein>
    <recommendedName>
        <fullName evidence="9">Holin</fullName>
    </recommendedName>
</protein>
<evidence type="ECO:0000256" key="3">
    <source>
        <dbReference type="ARBA" id="ARBA00022989"/>
    </source>
</evidence>
<gene>
    <name evidence="7" type="ORF">GCM10008936_01600</name>
</gene>
<keyword evidence="4 6" id="KW-0472">Membrane</keyword>
<organism evidence="7 8">
    <name type="scientific">Alkalibacterium indicireducens</name>
    <dbReference type="NCBI Taxonomy" id="398758"/>
    <lineage>
        <taxon>Bacteria</taxon>
        <taxon>Bacillati</taxon>
        <taxon>Bacillota</taxon>
        <taxon>Bacilli</taxon>
        <taxon>Lactobacillales</taxon>
        <taxon>Carnobacteriaceae</taxon>
        <taxon>Alkalibacterium</taxon>
    </lineage>
</organism>
<dbReference type="NCBIfam" id="TIGR01593">
    <property type="entry name" value="holin_tox_secr"/>
    <property type="match status" value="1"/>
</dbReference>
<comment type="similarity">
    <text evidence="5">Belongs to the bacteriophage holin family. Cp-1 holin subfamily.</text>
</comment>
<evidence type="ECO:0000256" key="1">
    <source>
        <dbReference type="ARBA" id="ARBA00004141"/>
    </source>
</evidence>
<sequence length="146" mass="16599">MILELNDITHQIYSIYQNGFIHALILCAFFDIFTGTLKSFKTKETSSSVSLFGIAKHALVVLLIFVLNVYLPLFGFQTYAHGFTLWMVVTYLISIAENWATLGLPLPAAVKNTLIKLKEHTENRIHIDADVMKVEEKEKPIIKVEE</sequence>